<evidence type="ECO:0000313" key="6">
    <source>
        <dbReference type="Proteomes" id="UP000752171"/>
    </source>
</evidence>
<dbReference type="GeneID" id="103044469"/>
<dbReference type="RefSeq" id="XP_022521126.1">
    <property type="nucleotide sequence ID" value="XM_022665405.2"/>
</dbReference>
<feature type="region of interest" description="Disordered" evidence="1">
    <location>
        <begin position="167"/>
        <end position="196"/>
    </location>
</feature>
<sequence length="196" mass="21814">MSSEASLLLAGIVIGLVIIISCITIIIGRLRKGNHKRNPNLRSSSLVGDRYFVGSNGELRPIRPDDSRTASDWDSYAETVSQISDMCPDAPPQYDECMESRAPPMYEPAEAPPPYSVTDPFRWDHPSSPRLHHAHYDLQMELLPDSSAYPIRQRHFRAWSVASIPPSPLPLEEAPPYEAVVGEAESDRPIPLTPQT</sequence>
<dbReference type="OrthoDB" id="9085892at2759"/>
<accession>A0A8B9H473</accession>
<dbReference type="Proteomes" id="UP000694621">
    <property type="component" value="Unplaced"/>
</dbReference>
<keyword evidence="2" id="KW-0812">Transmembrane</keyword>
<name>A0A8B9H473_ASTMX</name>
<gene>
    <name evidence="4" type="primary">bean1</name>
    <name evidence="3" type="synonym">BEAN1</name>
    <name evidence="3" type="ORF">AMEX_G26195</name>
</gene>
<evidence type="ECO:0000256" key="2">
    <source>
        <dbReference type="SAM" id="Phobius"/>
    </source>
</evidence>
<dbReference type="AlphaFoldDB" id="A0A8B9H473"/>
<evidence type="ECO:0000256" key="1">
    <source>
        <dbReference type="SAM" id="MobiDB-lite"/>
    </source>
</evidence>
<evidence type="ECO:0000313" key="5">
    <source>
        <dbReference type="Proteomes" id="UP000694621"/>
    </source>
</evidence>
<protein>
    <submittedName>
        <fullName evidence="3">Protein BEAN1</fullName>
    </submittedName>
</protein>
<evidence type="ECO:0000313" key="4">
    <source>
        <dbReference type="Ensembl" id="ENSAMXP00005008018.1"/>
    </source>
</evidence>
<evidence type="ECO:0000313" key="3">
    <source>
        <dbReference type="EMBL" id="KAG9261207.1"/>
    </source>
</evidence>
<dbReference type="InterPro" id="IPR039352">
    <property type="entry name" value="BEAN1"/>
</dbReference>
<proteinExistence type="predicted"/>
<feature type="transmembrane region" description="Helical" evidence="2">
    <location>
        <begin position="6"/>
        <end position="27"/>
    </location>
</feature>
<dbReference type="Proteomes" id="UP000752171">
    <property type="component" value="Unassembled WGS sequence"/>
</dbReference>
<keyword evidence="2" id="KW-0472">Membrane</keyword>
<dbReference type="PANTHER" id="PTHR36464">
    <property type="entry name" value="PROTEIN BEAN1"/>
    <property type="match status" value="1"/>
</dbReference>
<dbReference type="PANTHER" id="PTHR36464:SF1">
    <property type="entry name" value="PROTEIN BEAN1"/>
    <property type="match status" value="1"/>
</dbReference>
<dbReference type="EMBL" id="JAICCE010000023">
    <property type="protein sequence ID" value="KAG9261207.1"/>
    <property type="molecule type" value="Genomic_DNA"/>
</dbReference>
<reference evidence="3 6" key="1">
    <citation type="submission" date="2021-07" db="EMBL/GenBank/DDBJ databases">
        <authorList>
            <person name="Imarazene B."/>
            <person name="Zahm M."/>
            <person name="Klopp C."/>
            <person name="Cabau C."/>
            <person name="Beille S."/>
            <person name="Jouanno E."/>
            <person name="Castinel A."/>
            <person name="Lluch J."/>
            <person name="Gil L."/>
            <person name="Kuchtly C."/>
            <person name="Lopez Roques C."/>
            <person name="Donnadieu C."/>
            <person name="Parrinello H."/>
            <person name="Journot L."/>
            <person name="Du K."/>
            <person name="Schartl M."/>
            <person name="Retaux S."/>
            <person name="Guiguen Y."/>
        </authorList>
    </citation>
    <scope>NUCLEOTIDE SEQUENCE [LARGE SCALE GENOMIC DNA]</scope>
    <source>
        <strain evidence="3">Pach_M1</strain>
        <tissue evidence="3">Testis</tissue>
    </source>
</reference>
<dbReference type="CTD" id="146227"/>
<dbReference type="Ensembl" id="ENSAMXT00005009004.1">
    <property type="protein sequence ID" value="ENSAMXP00005008018.1"/>
    <property type="gene ID" value="ENSAMXG00005004721.1"/>
</dbReference>
<reference evidence="4" key="2">
    <citation type="submission" date="2025-05" db="UniProtKB">
        <authorList>
            <consortium name="Ensembl"/>
        </authorList>
    </citation>
    <scope>IDENTIFICATION</scope>
</reference>
<organism evidence="4 5">
    <name type="scientific">Astyanax mexicanus</name>
    <name type="common">Blind cave fish</name>
    <name type="synonym">Astyanax fasciatus mexicanus</name>
    <dbReference type="NCBI Taxonomy" id="7994"/>
    <lineage>
        <taxon>Eukaryota</taxon>
        <taxon>Metazoa</taxon>
        <taxon>Chordata</taxon>
        <taxon>Craniata</taxon>
        <taxon>Vertebrata</taxon>
        <taxon>Euteleostomi</taxon>
        <taxon>Actinopterygii</taxon>
        <taxon>Neopterygii</taxon>
        <taxon>Teleostei</taxon>
        <taxon>Ostariophysi</taxon>
        <taxon>Characiformes</taxon>
        <taxon>Characoidei</taxon>
        <taxon>Acestrorhamphidae</taxon>
        <taxon>Acestrorhamphinae</taxon>
        <taxon>Astyanax</taxon>
    </lineage>
</organism>
<dbReference type="KEGG" id="amex:103044469"/>
<dbReference type="RefSeq" id="XP_049327269.1">
    <property type="nucleotide sequence ID" value="XM_049471312.1"/>
</dbReference>
<keyword evidence="2" id="KW-1133">Transmembrane helix</keyword>